<dbReference type="EMBL" id="CM055098">
    <property type="protein sequence ID" value="KAJ7549681.1"/>
    <property type="molecule type" value="Genomic_DNA"/>
</dbReference>
<evidence type="ECO:0000313" key="1">
    <source>
        <dbReference type="EMBL" id="KAJ7549681.1"/>
    </source>
</evidence>
<keyword evidence="2" id="KW-1185">Reference proteome</keyword>
<evidence type="ECO:0000313" key="2">
    <source>
        <dbReference type="Proteomes" id="UP001162992"/>
    </source>
</evidence>
<dbReference type="Proteomes" id="UP001162992">
    <property type="component" value="Chromosome 7"/>
</dbReference>
<comment type="caution">
    <text evidence="1">The sequence shown here is derived from an EMBL/GenBank/DDBJ whole genome shotgun (WGS) entry which is preliminary data.</text>
</comment>
<organism evidence="1 2">
    <name type="scientific">Diphasiastrum complanatum</name>
    <name type="common">Issler's clubmoss</name>
    <name type="synonym">Lycopodium complanatum</name>
    <dbReference type="NCBI Taxonomy" id="34168"/>
    <lineage>
        <taxon>Eukaryota</taxon>
        <taxon>Viridiplantae</taxon>
        <taxon>Streptophyta</taxon>
        <taxon>Embryophyta</taxon>
        <taxon>Tracheophyta</taxon>
        <taxon>Lycopodiopsida</taxon>
        <taxon>Lycopodiales</taxon>
        <taxon>Lycopodiaceae</taxon>
        <taxon>Lycopodioideae</taxon>
        <taxon>Diphasiastrum</taxon>
    </lineage>
</organism>
<gene>
    <name evidence="1" type="ORF">O6H91_07G062200</name>
</gene>
<reference evidence="2" key="1">
    <citation type="journal article" date="2024" name="Proc. Natl. Acad. Sci. U.S.A.">
        <title>Extraordinary preservation of gene collinearity over three hundred million years revealed in homosporous lycophytes.</title>
        <authorList>
            <person name="Li C."/>
            <person name="Wickell D."/>
            <person name="Kuo L.Y."/>
            <person name="Chen X."/>
            <person name="Nie B."/>
            <person name="Liao X."/>
            <person name="Peng D."/>
            <person name="Ji J."/>
            <person name="Jenkins J."/>
            <person name="Williams M."/>
            <person name="Shu S."/>
            <person name="Plott C."/>
            <person name="Barry K."/>
            <person name="Rajasekar S."/>
            <person name="Grimwood J."/>
            <person name="Han X."/>
            <person name="Sun S."/>
            <person name="Hou Z."/>
            <person name="He W."/>
            <person name="Dai G."/>
            <person name="Sun C."/>
            <person name="Schmutz J."/>
            <person name="Leebens-Mack J.H."/>
            <person name="Li F.W."/>
            <person name="Wang L."/>
        </authorList>
    </citation>
    <scope>NUCLEOTIDE SEQUENCE [LARGE SCALE GENOMIC DNA]</scope>
    <source>
        <strain evidence="2">cv. PW_Plant_1</strain>
    </source>
</reference>
<sequence>MEVSDDVLKYVSAEDSLSSASLEDGESSTGSSVTADENFEPIVGSIEPENLEILEKEIITDTGASASERQVSATAGKRNEAIIADEINLAKGATARDTQASTSSAPSTSLLSERPQALRLHDVRYSTQSSSDSMSSSSSTHEMFTPPDLIDLASEEDIQPMTRMNSLPEGSNNNAALNCSREESISDAFSGITYKDSGSIPTDVSDISGLPVIDREASVLTSQFESDEENDFDAYRRGSTVPWGVDERELEDKLTSLRLEGDLDDLPEQRPDVYKVPEERNRSEDSLWLWPASLLSQTIDFQIRIIIFGVSIVMWFFNLFVVEPINLMVLGKDTAVAGVSNTFSTIFNTIEFLEHLPSRVGPVLKKVAKKLGIGVLTATYVSVVLIFLLIPAFLLGILLVGRYVEEPIEIQERLYFDYTLPSPSAAVSLFPAHVMPRVKALAAMHPEKIVSKRLIPLNHKFHVIVNLKMPESEHNRQIGMFQVSAELISLKGQLIARFTRPCMLEFHSWPIRYARTVIMAMPLLLGLYSESQVVVLHLIDSYEDKPNPTASVNILLKSRVGYPTGAGLPEVYSADVIIQSKLPWVKSIVYHWKWTFYVWSGLGFFFFEVALVLCCCRQVLIPQVSAQESNRAESRGGEENQRDLAAIQEDLAGGSQSQGRRRVLFQEDIPIASVIPEVESNTNDIDKFVKRELESLTDTKANLDDL</sequence>
<protein>
    <submittedName>
        <fullName evidence="1">Uncharacterized protein</fullName>
    </submittedName>
</protein>
<accession>A0ACC2D5Y3</accession>
<name>A0ACC2D5Y3_DIPCM</name>
<proteinExistence type="predicted"/>